<keyword evidence="3" id="KW-1185">Reference proteome</keyword>
<dbReference type="Proteomes" id="UP000593560">
    <property type="component" value="Unassembled WGS sequence"/>
</dbReference>
<reference evidence="2 3" key="1">
    <citation type="journal article" date="2019" name="Genome Biol. Evol.">
        <title>Insights into the evolution of the New World diploid cottons (Gossypium, subgenus Houzingenia) based on genome sequencing.</title>
        <authorList>
            <person name="Grover C.E."/>
            <person name="Arick M.A. 2nd"/>
            <person name="Thrash A."/>
            <person name="Conover J.L."/>
            <person name="Sanders W.S."/>
            <person name="Peterson D.G."/>
            <person name="Frelichowski J.E."/>
            <person name="Scheffler J.A."/>
            <person name="Scheffler B.E."/>
            <person name="Wendel J.F."/>
        </authorList>
    </citation>
    <scope>NUCLEOTIDE SEQUENCE [LARGE SCALE GENOMIC DNA]</scope>
    <source>
        <strain evidence="2">0</strain>
        <tissue evidence="2">Leaf</tissue>
    </source>
</reference>
<name>A0A7J9IFR7_9ROSI</name>
<dbReference type="InterPro" id="IPR000375">
    <property type="entry name" value="Dynamin_stalk"/>
</dbReference>
<evidence type="ECO:0000259" key="1">
    <source>
        <dbReference type="Pfam" id="PF01031"/>
    </source>
</evidence>
<feature type="domain" description="Dynamin stalk" evidence="1">
    <location>
        <begin position="4"/>
        <end position="153"/>
    </location>
</feature>
<proteinExistence type="predicted"/>
<organism evidence="2 3">
    <name type="scientific">Gossypium harknessii</name>
    <dbReference type="NCBI Taxonomy" id="34285"/>
    <lineage>
        <taxon>Eukaryota</taxon>
        <taxon>Viridiplantae</taxon>
        <taxon>Streptophyta</taxon>
        <taxon>Embryophyta</taxon>
        <taxon>Tracheophyta</taxon>
        <taxon>Spermatophyta</taxon>
        <taxon>Magnoliopsida</taxon>
        <taxon>eudicotyledons</taxon>
        <taxon>Gunneridae</taxon>
        <taxon>Pentapetalae</taxon>
        <taxon>rosids</taxon>
        <taxon>malvids</taxon>
        <taxon>Malvales</taxon>
        <taxon>Malvaceae</taxon>
        <taxon>Malvoideae</taxon>
        <taxon>Gossypium</taxon>
    </lineage>
</organism>
<dbReference type="Gene3D" id="1.20.120.1240">
    <property type="entry name" value="Dynamin, middle domain"/>
    <property type="match status" value="1"/>
</dbReference>
<protein>
    <recommendedName>
        <fullName evidence="1">Dynamin stalk domain-containing protein</fullName>
    </recommendedName>
</protein>
<dbReference type="AlphaFoldDB" id="A0A7J9IFR7"/>
<sequence length="164" mass="18525">MTGFIQIIGAAKESMQKILVNGEFEEYLDEKRMHCTARLAEILNNFSDDLQKGSQYNLSFSTNFLMDEILVLEEAKGIIPLNFLPRTAFLTILSGKVREISSKPVVFMSEVWGYSEDVVINVLMNHSENYPNLQASSKRAIHNLTLKMKEACEWGQMAVASSIL</sequence>
<dbReference type="EMBL" id="JABFAD010347243">
    <property type="protein sequence ID" value="MBA0820738.1"/>
    <property type="molecule type" value="Genomic_DNA"/>
</dbReference>
<evidence type="ECO:0000313" key="3">
    <source>
        <dbReference type="Proteomes" id="UP000593560"/>
    </source>
</evidence>
<dbReference type="Pfam" id="PF01031">
    <property type="entry name" value="Dynamin_M"/>
    <property type="match status" value="1"/>
</dbReference>
<dbReference type="OrthoDB" id="968279at2759"/>
<comment type="caution">
    <text evidence="2">The sequence shown here is derived from an EMBL/GenBank/DDBJ whole genome shotgun (WGS) entry which is preliminary data.</text>
</comment>
<accession>A0A7J9IFR7</accession>
<gene>
    <name evidence="2" type="ORF">Gohar_021727</name>
</gene>
<evidence type="ECO:0000313" key="2">
    <source>
        <dbReference type="EMBL" id="MBA0820738.1"/>
    </source>
</evidence>